<evidence type="ECO:0008006" key="9">
    <source>
        <dbReference type="Google" id="ProtNLM"/>
    </source>
</evidence>
<comment type="caution">
    <text evidence="7">The sequence shown here is derived from an EMBL/GenBank/DDBJ whole genome shotgun (WGS) entry which is preliminary data.</text>
</comment>
<evidence type="ECO:0000256" key="1">
    <source>
        <dbReference type="ARBA" id="ARBA00004141"/>
    </source>
</evidence>
<dbReference type="InterPro" id="IPR052413">
    <property type="entry name" value="SUR7_domain"/>
</dbReference>
<name>A0A1F5L3X9_PENAI</name>
<sequence>MTEGIGKRKLPFFRSTSTRPIARRRKSTVHTHRIIRAFLYLVAWIFLVLVVIGNISNKPVIRSTYFLYLDLSNIIPVSVPNAVLINSIAQSIGLHDFYTVGLWNFCEGYLGQGITHCSKPETLYAFNPVDIILNELLSGASIALPSDIQEPLALARTASHWMFGLLLAAAVLNFVMIFVGPLAVSSRHPQTVKYWADAYNPANGDGEYAPAGKPPHRRRTFIWLRALPLLILTFFAALVTIVGSAVATVMFVIFANVFSNADPSINIQAHVGTQMLVFMWIASAFSLLAFILQIGSCCAACCRGRKARKQLKSQGVNWHEKGSTRTSGSDATATEQRAVSSGTDARSGGQQAQAHGYPNEHDVSPIEPSHDHAFSNENHTNGTTLSSEHHAYSTEPHAMSK</sequence>
<feature type="compositionally biased region" description="Basic and acidic residues" evidence="5">
    <location>
        <begin position="358"/>
        <end position="374"/>
    </location>
</feature>
<keyword evidence="4 6" id="KW-0472">Membrane</keyword>
<dbReference type="PROSITE" id="PS01346">
    <property type="entry name" value="CLAUDIN"/>
    <property type="match status" value="1"/>
</dbReference>
<dbReference type="InterPro" id="IPR017974">
    <property type="entry name" value="Claudin_CS"/>
</dbReference>
<dbReference type="GeneID" id="34581661"/>
<organism evidence="7 8">
    <name type="scientific">Penicillium arizonense</name>
    <dbReference type="NCBI Taxonomy" id="1835702"/>
    <lineage>
        <taxon>Eukaryota</taxon>
        <taxon>Fungi</taxon>
        <taxon>Dikarya</taxon>
        <taxon>Ascomycota</taxon>
        <taxon>Pezizomycotina</taxon>
        <taxon>Eurotiomycetes</taxon>
        <taxon>Eurotiomycetidae</taxon>
        <taxon>Eurotiales</taxon>
        <taxon>Aspergillaceae</taxon>
        <taxon>Penicillium</taxon>
    </lineage>
</organism>
<gene>
    <name evidence="7" type="ORF">PENARI_c037G06938</name>
</gene>
<evidence type="ECO:0000313" key="8">
    <source>
        <dbReference type="Proteomes" id="UP000177622"/>
    </source>
</evidence>
<dbReference type="InterPro" id="IPR009571">
    <property type="entry name" value="SUR7/Rim9-like_fungi"/>
</dbReference>
<dbReference type="PANTHER" id="PTHR28019:SF2">
    <property type="entry name" value="CELL MEMBRANE PROTEIN YLR413W-RELATED"/>
    <property type="match status" value="1"/>
</dbReference>
<dbReference type="PANTHER" id="PTHR28019">
    <property type="entry name" value="CELL MEMBRANE PROTEIN YLR413W-RELATED"/>
    <property type="match status" value="1"/>
</dbReference>
<dbReference type="GO" id="GO:0005886">
    <property type="term" value="C:plasma membrane"/>
    <property type="evidence" value="ECO:0007669"/>
    <property type="project" value="InterPro"/>
</dbReference>
<dbReference type="AlphaFoldDB" id="A0A1F5L3X9"/>
<evidence type="ECO:0000313" key="7">
    <source>
        <dbReference type="EMBL" id="OGE47767.1"/>
    </source>
</evidence>
<feature type="region of interest" description="Disordered" evidence="5">
    <location>
        <begin position="312"/>
        <end position="401"/>
    </location>
</feature>
<accession>A0A1F5L3X9</accession>
<dbReference type="GO" id="GO:0031505">
    <property type="term" value="P:fungal-type cell wall organization"/>
    <property type="evidence" value="ECO:0007669"/>
    <property type="project" value="TreeGrafter"/>
</dbReference>
<feature type="transmembrane region" description="Helical" evidence="6">
    <location>
        <begin position="34"/>
        <end position="55"/>
    </location>
</feature>
<feature type="compositionally biased region" description="Polar residues" evidence="5">
    <location>
        <begin position="324"/>
        <end position="353"/>
    </location>
</feature>
<dbReference type="Proteomes" id="UP000177622">
    <property type="component" value="Unassembled WGS sequence"/>
</dbReference>
<protein>
    <recommendedName>
        <fullName evidence="9">Actin cortical patch SUR7/pH-response regulator PalI</fullName>
    </recommendedName>
</protein>
<keyword evidence="2 6" id="KW-0812">Transmembrane</keyword>
<evidence type="ECO:0000256" key="4">
    <source>
        <dbReference type="ARBA" id="ARBA00023136"/>
    </source>
</evidence>
<feature type="compositionally biased region" description="Polar residues" evidence="5">
    <location>
        <begin position="375"/>
        <end position="386"/>
    </location>
</feature>
<feature type="transmembrane region" description="Helical" evidence="6">
    <location>
        <begin position="161"/>
        <end position="184"/>
    </location>
</feature>
<dbReference type="STRING" id="1835702.A0A1F5L3X9"/>
<evidence type="ECO:0000256" key="3">
    <source>
        <dbReference type="ARBA" id="ARBA00022989"/>
    </source>
</evidence>
<dbReference type="Pfam" id="PF06687">
    <property type="entry name" value="SUR7"/>
    <property type="match status" value="1"/>
</dbReference>
<keyword evidence="8" id="KW-1185">Reference proteome</keyword>
<dbReference type="RefSeq" id="XP_022483225.1">
    <property type="nucleotide sequence ID" value="XM_022636927.1"/>
</dbReference>
<evidence type="ECO:0000256" key="2">
    <source>
        <dbReference type="ARBA" id="ARBA00022692"/>
    </source>
</evidence>
<dbReference type="EMBL" id="LXJU01000037">
    <property type="protein sequence ID" value="OGE47767.1"/>
    <property type="molecule type" value="Genomic_DNA"/>
</dbReference>
<evidence type="ECO:0000256" key="6">
    <source>
        <dbReference type="SAM" id="Phobius"/>
    </source>
</evidence>
<evidence type="ECO:0000256" key="5">
    <source>
        <dbReference type="SAM" id="MobiDB-lite"/>
    </source>
</evidence>
<reference evidence="7 8" key="1">
    <citation type="journal article" date="2016" name="Sci. Rep.">
        <title>Penicillium arizonense, a new, genome sequenced fungal species, reveals a high chemical diversity in secreted metabolites.</title>
        <authorList>
            <person name="Grijseels S."/>
            <person name="Nielsen J.C."/>
            <person name="Randelovic M."/>
            <person name="Nielsen J."/>
            <person name="Nielsen K.F."/>
            <person name="Workman M."/>
            <person name="Frisvad J.C."/>
        </authorList>
    </citation>
    <scope>NUCLEOTIDE SEQUENCE [LARGE SCALE GENOMIC DNA]</scope>
    <source>
        <strain evidence="7 8">CBS 141311</strain>
    </source>
</reference>
<keyword evidence="3 6" id="KW-1133">Transmembrane helix</keyword>
<feature type="transmembrane region" description="Helical" evidence="6">
    <location>
        <begin position="277"/>
        <end position="302"/>
    </location>
</feature>
<dbReference type="OrthoDB" id="2327445at2759"/>
<dbReference type="GO" id="GO:0051285">
    <property type="term" value="C:cell cortex of cell tip"/>
    <property type="evidence" value="ECO:0007669"/>
    <property type="project" value="TreeGrafter"/>
</dbReference>
<comment type="subcellular location">
    <subcellularLocation>
        <location evidence="1">Membrane</location>
        <topology evidence="1">Multi-pass membrane protein</topology>
    </subcellularLocation>
</comment>
<proteinExistence type="predicted"/>
<feature type="transmembrane region" description="Helical" evidence="6">
    <location>
        <begin position="227"/>
        <end position="257"/>
    </location>
</feature>